<dbReference type="InterPro" id="IPR033655">
    <property type="entry name" value="TGS_RelA/SpoT"/>
</dbReference>
<dbReference type="CDD" id="cd01668">
    <property type="entry name" value="TGS_RSH"/>
    <property type="match status" value="1"/>
</dbReference>
<dbReference type="Pfam" id="PF13291">
    <property type="entry name" value="ACT_4"/>
    <property type="match status" value="1"/>
</dbReference>
<evidence type="ECO:0000256" key="1">
    <source>
        <dbReference type="ARBA" id="ARBA00013251"/>
    </source>
</evidence>
<dbReference type="CDD" id="cd04876">
    <property type="entry name" value="ACT_RelA-SpoT"/>
    <property type="match status" value="1"/>
</dbReference>
<evidence type="ECO:0000313" key="8">
    <source>
        <dbReference type="Proteomes" id="UP000248257"/>
    </source>
</evidence>
<dbReference type="NCBIfam" id="TIGR00691">
    <property type="entry name" value="spoT_relA"/>
    <property type="match status" value="1"/>
</dbReference>
<dbReference type="PROSITE" id="PS51671">
    <property type="entry name" value="ACT"/>
    <property type="match status" value="1"/>
</dbReference>
<dbReference type="InterPro" id="IPR002912">
    <property type="entry name" value="ACT_dom"/>
</dbReference>
<dbReference type="InterPro" id="IPR012675">
    <property type="entry name" value="Beta-grasp_dom_sf"/>
</dbReference>
<dbReference type="GO" id="GO:0015969">
    <property type="term" value="P:guanosine tetraphosphate metabolic process"/>
    <property type="evidence" value="ECO:0007669"/>
    <property type="project" value="InterPro"/>
</dbReference>
<dbReference type="InterPro" id="IPR003607">
    <property type="entry name" value="HD/PDEase_dom"/>
</dbReference>
<dbReference type="InterPro" id="IPR043519">
    <property type="entry name" value="NT_sf"/>
</dbReference>
<dbReference type="Pfam" id="PF13328">
    <property type="entry name" value="HD_4"/>
    <property type="match status" value="1"/>
</dbReference>
<keyword evidence="7" id="KW-0378">Hydrolase</keyword>
<evidence type="ECO:0000256" key="3">
    <source>
        <dbReference type="ARBA" id="ARBA00029754"/>
    </source>
</evidence>
<evidence type="ECO:0000256" key="4">
    <source>
        <dbReference type="ARBA" id="ARBA00032407"/>
    </source>
</evidence>
<dbReference type="SUPFAM" id="SSF109604">
    <property type="entry name" value="HD-domain/PDEase-like"/>
    <property type="match status" value="1"/>
</dbReference>
<comment type="catalytic activity">
    <reaction evidence="5">
        <text>GTP + ATP = guanosine 3'-diphosphate 5'-triphosphate + AMP</text>
        <dbReference type="Rhea" id="RHEA:22088"/>
        <dbReference type="ChEBI" id="CHEBI:30616"/>
        <dbReference type="ChEBI" id="CHEBI:37565"/>
        <dbReference type="ChEBI" id="CHEBI:142410"/>
        <dbReference type="ChEBI" id="CHEBI:456215"/>
        <dbReference type="EC" id="2.7.6.5"/>
    </reaction>
</comment>
<dbReference type="SMART" id="SM00954">
    <property type="entry name" value="RelA_SpoT"/>
    <property type="match status" value="1"/>
</dbReference>
<evidence type="ECO:0000313" key="7">
    <source>
        <dbReference type="EMBL" id="PYD58566.1"/>
    </source>
</evidence>
<dbReference type="RefSeq" id="WP_061271644.1">
    <property type="nucleotide sequence ID" value="NZ_CP025269.1"/>
</dbReference>
<dbReference type="Pfam" id="PF04607">
    <property type="entry name" value="RelA_SpoT"/>
    <property type="match status" value="1"/>
</dbReference>
<dbReference type="Pfam" id="PF19296">
    <property type="entry name" value="RelA_AH_RIS"/>
    <property type="match status" value="1"/>
</dbReference>
<dbReference type="GO" id="GO:0005886">
    <property type="term" value="C:plasma membrane"/>
    <property type="evidence" value="ECO:0007669"/>
    <property type="project" value="TreeGrafter"/>
</dbReference>
<dbReference type="GO" id="GO:0008893">
    <property type="term" value="F:guanosine-3',5'-bis(diphosphate) 3'-diphosphatase activity"/>
    <property type="evidence" value="ECO:0007669"/>
    <property type="project" value="TreeGrafter"/>
</dbReference>
<dbReference type="CDD" id="cd05399">
    <property type="entry name" value="NT_Rel-Spo_like"/>
    <property type="match status" value="1"/>
</dbReference>
<comment type="caution">
    <text evidence="7">The sequence shown here is derived from an EMBL/GenBank/DDBJ whole genome shotgun (WGS) entry which is preliminary data.</text>
</comment>
<dbReference type="Gene3D" id="1.10.3210.10">
    <property type="entry name" value="Hypothetical protein af1432"/>
    <property type="match status" value="1"/>
</dbReference>
<gene>
    <name evidence="7" type="ORF">CFR75_01900</name>
</gene>
<dbReference type="InterPro" id="IPR004095">
    <property type="entry name" value="TGS"/>
</dbReference>
<dbReference type="STRING" id="1220579.GCA_001571345_00245"/>
<dbReference type="Proteomes" id="UP000248257">
    <property type="component" value="Unassembled WGS sequence"/>
</dbReference>
<dbReference type="GO" id="GO:0008728">
    <property type="term" value="F:GTP diphosphokinase activity"/>
    <property type="evidence" value="ECO:0007669"/>
    <property type="project" value="UniProtKB-EC"/>
</dbReference>
<dbReference type="GO" id="GO:0042594">
    <property type="term" value="P:response to starvation"/>
    <property type="evidence" value="ECO:0007669"/>
    <property type="project" value="TreeGrafter"/>
</dbReference>
<keyword evidence="8" id="KW-1185">Reference proteome</keyword>
<dbReference type="PANTHER" id="PTHR21262">
    <property type="entry name" value="GUANOSINE-3',5'-BIS DIPHOSPHATE 3'-PYROPHOSPHOHYDROLASE"/>
    <property type="match status" value="1"/>
</dbReference>
<dbReference type="Pfam" id="PF02824">
    <property type="entry name" value="TGS"/>
    <property type="match status" value="1"/>
</dbReference>
<dbReference type="Gene3D" id="3.10.20.30">
    <property type="match status" value="1"/>
</dbReference>
<evidence type="ECO:0000256" key="5">
    <source>
        <dbReference type="ARBA" id="ARBA00048244"/>
    </source>
</evidence>
<dbReference type="FunFam" id="3.10.20.30:FF:000002">
    <property type="entry name" value="GTP pyrophosphokinase (RelA/SpoT)"/>
    <property type="match status" value="1"/>
</dbReference>
<dbReference type="EMBL" id="NKUC01000002">
    <property type="protein sequence ID" value="PYD58566.1"/>
    <property type="molecule type" value="Genomic_DNA"/>
</dbReference>
<dbReference type="PANTHER" id="PTHR21262:SF36">
    <property type="entry name" value="BIFUNCTIONAL (P)PPGPP SYNTHASE_HYDROLASE SPOT"/>
    <property type="match status" value="1"/>
</dbReference>
<comment type="function">
    <text evidence="6">In eubacteria ppGpp (guanosine 3'-diphosphate 5'-diphosphate) is a mediator of the stringent response that coordinates a variety of cellular activities in response to changes in nutritional abundance.</text>
</comment>
<dbReference type="SMART" id="SM00471">
    <property type="entry name" value="HDc"/>
    <property type="match status" value="1"/>
</dbReference>
<evidence type="ECO:0000256" key="2">
    <source>
        <dbReference type="ARBA" id="ARBA00014315"/>
    </source>
</evidence>
<sequence length="764" mass="83607">MPVPATGGVAAPAATLPARHEGGERVLSCEGLIRRIHAYDPTADAELIRRAFAVAQAAHAGQARDNGDPYITHPLAVANILAGFHLDTASIVTALLHDTVEDTGVTQKQLREQFGDTVAELVDGVTKLTRLELQSDRTKQAENFRKLVLAMSRDIRVLLVKLADRLHNMRTLHYVQRIDRRQRIARETMEIYAPLAGRIGMDKVKVELQNLSFAALEPEAMATIRARLNYLRGQGADVIEEIRRELQALCIDAGLEGVEVTGREKTPYSIWEKMQRRNVAFEQLSDIMAFRIIVPSREACYIALGAVHAAYPVIAGRFKDYISTPKANGYQSLHTGVTLRHPRNQKIEVQIRTAEMHDVAENGVASHWLYKQLPDAAAKGATKGVVSGLRWVQDLLDILEDSSAPDEFLENTKLELYQDQVFCFTPKGQLISLPRGATPVDFAYAVHSQVGDTCVGARINGRLMPLRHELQNGDQVEIMTARGGTPSPSWERFVATGKARARIRRHVALQQREAHLESGRVALAKAFRQEGVDGSEKVLDSLLKDLRLQSVADLYVAVGNGNQSAREVVQLAYPELRRAPRAPRMVPGLSMRAPAGGALGGGVPGRRKPAAGGMALAGVGAGMAVHFAGCCHPLPGDRIVGIVSTGKGITVHTLGCQTLETFAATPERFMDLDWDYDLIARNATGHHTGRLSVVTANEPAMLATLTNIAAKHEGVMMNLRIVNRQLEFMEILADIEVRDLRHLTAIMVALRAAKGVVQVERARG</sequence>
<dbReference type="InterPro" id="IPR007685">
    <property type="entry name" value="RelA_SpoT"/>
</dbReference>
<comment type="similarity">
    <text evidence="6">Belongs to the relA/spoT family.</text>
</comment>
<dbReference type="CDD" id="cd00077">
    <property type="entry name" value="HDc"/>
    <property type="match status" value="1"/>
</dbReference>
<dbReference type="InterPro" id="IPR004811">
    <property type="entry name" value="RelA/Spo_fam"/>
</dbReference>
<dbReference type="PROSITE" id="PS51880">
    <property type="entry name" value="TGS"/>
    <property type="match status" value="1"/>
</dbReference>
<dbReference type="SUPFAM" id="SSF81271">
    <property type="entry name" value="TGS-like"/>
    <property type="match status" value="1"/>
</dbReference>
<dbReference type="InterPro" id="IPR045600">
    <property type="entry name" value="RelA/SpoT_AH_RIS"/>
</dbReference>
<evidence type="ECO:0000256" key="6">
    <source>
        <dbReference type="RuleBase" id="RU003847"/>
    </source>
</evidence>
<dbReference type="FunFam" id="1.10.3210.10:FF:000001">
    <property type="entry name" value="GTP pyrophosphokinase RelA"/>
    <property type="match status" value="1"/>
</dbReference>
<organism evidence="7 8">
    <name type="scientific">Komagataeibacter xylinus</name>
    <name type="common">Gluconacetobacter xylinus</name>
    <dbReference type="NCBI Taxonomy" id="28448"/>
    <lineage>
        <taxon>Bacteria</taxon>
        <taxon>Pseudomonadati</taxon>
        <taxon>Pseudomonadota</taxon>
        <taxon>Alphaproteobacteria</taxon>
        <taxon>Acetobacterales</taxon>
        <taxon>Acetobacteraceae</taxon>
        <taxon>Komagataeibacter</taxon>
    </lineage>
</organism>
<name>A0A318PM90_KOMXY</name>
<dbReference type="InterPro" id="IPR012676">
    <property type="entry name" value="TGS-like"/>
</dbReference>
<dbReference type="AlphaFoldDB" id="A0A318PM90"/>
<dbReference type="InterPro" id="IPR006674">
    <property type="entry name" value="HD_domain"/>
</dbReference>
<dbReference type="Gene3D" id="3.30.460.10">
    <property type="entry name" value="Beta Polymerase, domain 2"/>
    <property type="match status" value="1"/>
</dbReference>
<dbReference type="Gene3D" id="3.30.70.260">
    <property type="match status" value="1"/>
</dbReference>
<dbReference type="PROSITE" id="PS51831">
    <property type="entry name" value="HD"/>
    <property type="match status" value="1"/>
</dbReference>
<accession>A0A318PM90</accession>
<reference evidence="7 8" key="1">
    <citation type="submission" date="2017-07" db="EMBL/GenBank/DDBJ databases">
        <title>A draft genome sequence of Komagataeibacter xylinus LMG 1515.</title>
        <authorList>
            <person name="Skraban J."/>
            <person name="Cleenwerck I."/>
            <person name="Vandamme P."/>
            <person name="Trcek J."/>
        </authorList>
    </citation>
    <scope>NUCLEOTIDE SEQUENCE [LARGE SCALE GENOMIC DNA]</scope>
    <source>
        <strain evidence="7 8">LMG 1515</strain>
    </source>
</reference>
<dbReference type="EC" id="2.7.6.5" evidence="1"/>
<protein>
    <recommendedName>
        <fullName evidence="2">GTP pyrophosphokinase rsh</fullName>
        <ecNumber evidence="1">2.7.6.5</ecNumber>
    </recommendedName>
    <alternativeName>
        <fullName evidence="4">(p)ppGpp synthase</fullName>
    </alternativeName>
    <alternativeName>
        <fullName evidence="3">ATP:GTP 3'-pyrophosphotransferase</fullName>
    </alternativeName>
</protein>
<dbReference type="SUPFAM" id="SSF81301">
    <property type="entry name" value="Nucleotidyltransferase"/>
    <property type="match status" value="1"/>
</dbReference>
<proteinExistence type="inferred from homology"/>
<dbReference type="OrthoDB" id="9805041at2"/>